<feature type="domain" description="B box-type" evidence="4">
    <location>
        <begin position="8"/>
        <end position="53"/>
    </location>
</feature>
<dbReference type="SUPFAM" id="SSF63829">
    <property type="entry name" value="Calcium-dependent phosphotriesterase"/>
    <property type="match status" value="1"/>
</dbReference>
<keyword evidence="1" id="KW-0677">Repeat</keyword>
<dbReference type="AlphaFoldDB" id="A0A8W8LVE5"/>
<dbReference type="InterPro" id="IPR001258">
    <property type="entry name" value="NHL_repeat"/>
</dbReference>
<dbReference type="GO" id="GO:0005654">
    <property type="term" value="C:nucleoplasm"/>
    <property type="evidence" value="ECO:0007669"/>
    <property type="project" value="TreeGrafter"/>
</dbReference>
<keyword evidence="2" id="KW-0862">Zinc</keyword>
<dbReference type="InterPro" id="IPR047153">
    <property type="entry name" value="TRIM45/56/19-like"/>
</dbReference>
<feature type="domain" description="B box-type" evidence="4">
    <location>
        <begin position="65"/>
        <end position="102"/>
    </location>
</feature>
<dbReference type="PANTHER" id="PTHR25462">
    <property type="entry name" value="BONUS, ISOFORM C-RELATED"/>
    <property type="match status" value="1"/>
</dbReference>
<dbReference type="EnsemblMetazoa" id="G29934.1">
    <property type="protein sequence ID" value="G29934.1:cds"/>
    <property type="gene ID" value="G29934"/>
</dbReference>
<evidence type="ECO:0000256" key="3">
    <source>
        <dbReference type="PROSITE-ProRule" id="PRU00504"/>
    </source>
</evidence>
<reference evidence="5" key="1">
    <citation type="submission" date="2022-08" db="UniProtKB">
        <authorList>
            <consortium name="EnsemblMetazoa"/>
        </authorList>
    </citation>
    <scope>IDENTIFICATION</scope>
    <source>
        <strain evidence="5">05x7-T-G4-1.051#20</strain>
    </source>
</reference>
<organism evidence="5 6">
    <name type="scientific">Magallana gigas</name>
    <name type="common">Pacific oyster</name>
    <name type="synonym">Crassostrea gigas</name>
    <dbReference type="NCBI Taxonomy" id="29159"/>
    <lineage>
        <taxon>Eukaryota</taxon>
        <taxon>Metazoa</taxon>
        <taxon>Spiralia</taxon>
        <taxon>Lophotrochozoa</taxon>
        <taxon>Mollusca</taxon>
        <taxon>Bivalvia</taxon>
        <taxon>Autobranchia</taxon>
        <taxon>Pteriomorphia</taxon>
        <taxon>Ostreida</taxon>
        <taxon>Ostreoidea</taxon>
        <taxon>Ostreidae</taxon>
        <taxon>Magallana</taxon>
    </lineage>
</organism>
<evidence type="ECO:0000256" key="1">
    <source>
        <dbReference type="ARBA" id="ARBA00022737"/>
    </source>
</evidence>
<dbReference type="Gene3D" id="2.120.10.30">
    <property type="entry name" value="TolB, C-terminal domain"/>
    <property type="match status" value="1"/>
</dbReference>
<dbReference type="SUPFAM" id="SSF57845">
    <property type="entry name" value="B-box zinc-binding domain"/>
    <property type="match status" value="1"/>
</dbReference>
<accession>A0A8W8LVE5</accession>
<keyword evidence="2" id="KW-0479">Metal-binding</keyword>
<dbReference type="Pfam" id="PF00643">
    <property type="entry name" value="zf-B_box"/>
    <property type="match status" value="1"/>
</dbReference>
<dbReference type="Gene3D" id="3.30.160.60">
    <property type="entry name" value="Classic Zinc Finger"/>
    <property type="match status" value="1"/>
</dbReference>
<evidence type="ECO:0000313" key="6">
    <source>
        <dbReference type="Proteomes" id="UP000005408"/>
    </source>
</evidence>
<evidence type="ECO:0000259" key="4">
    <source>
        <dbReference type="PROSITE" id="PS50119"/>
    </source>
</evidence>
<name>A0A8W8LVE5_MAGGI</name>
<dbReference type="InterPro" id="IPR011042">
    <property type="entry name" value="6-blade_b-propeller_TolB-like"/>
</dbReference>
<dbReference type="PROSITE" id="PS50119">
    <property type="entry name" value="ZF_BBOX"/>
    <property type="match status" value="2"/>
</dbReference>
<keyword evidence="6" id="KW-1185">Reference proteome</keyword>
<protein>
    <recommendedName>
        <fullName evidence="4">B box-type domain-containing protein</fullName>
    </recommendedName>
</protein>
<dbReference type="PANTHER" id="PTHR25462:SF305">
    <property type="entry name" value="RING-TYPE DOMAIN-CONTAINING PROTEIN"/>
    <property type="match status" value="1"/>
</dbReference>
<evidence type="ECO:0000313" key="5">
    <source>
        <dbReference type="EnsemblMetazoa" id="G29934.1:cds"/>
    </source>
</evidence>
<dbReference type="CDD" id="cd19756">
    <property type="entry name" value="Bbox2"/>
    <property type="match status" value="1"/>
</dbReference>
<feature type="repeat" description="NHL" evidence="3">
    <location>
        <begin position="485"/>
        <end position="513"/>
    </location>
</feature>
<dbReference type="Proteomes" id="UP000005408">
    <property type="component" value="Unassembled WGS sequence"/>
</dbReference>
<proteinExistence type="predicted"/>
<dbReference type="GO" id="GO:0061630">
    <property type="term" value="F:ubiquitin protein ligase activity"/>
    <property type="evidence" value="ECO:0007669"/>
    <property type="project" value="TreeGrafter"/>
</dbReference>
<dbReference type="InterPro" id="IPR000315">
    <property type="entry name" value="Znf_B-box"/>
</dbReference>
<dbReference type="GO" id="GO:0008270">
    <property type="term" value="F:zinc ion binding"/>
    <property type="evidence" value="ECO:0007669"/>
    <property type="project" value="UniProtKB-KW"/>
</dbReference>
<dbReference type="SMART" id="SM00336">
    <property type="entry name" value="BBOX"/>
    <property type="match status" value="2"/>
</dbReference>
<keyword evidence="2" id="KW-0863">Zinc-finger</keyword>
<dbReference type="PROSITE" id="PS51125">
    <property type="entry name" value="NHL"/>
    <property type="match status" value="1"/>
</dbReference>
<sequence length="563" mass="64418">MDPRRSGQDVIRCELCKENVGEMYCDFCHIRLCIPCIGSHIANGYDNHKVVPFQKRKSTLVYTRCTIHENKRNKFKCVECNVCLCSLCVSSNSHKGHDLVHLSQVNLTTKQSVRKDERELKNIISPTYDAIVSELESKVAGLDNAYDEVIFSIIQHGEKLHKEVDNVIGNMKNELNEMKNSHLDILKKKLDGVVQQRNSIQQGMRYLWEIEQSNEIMEIMEYKSRIEEFRQLPPKVQITLPTFNAKSINTEDMRNIFGFLTRFSSALDEQGYTLKRKQPEIKEFLNEEELVTTFITELEGLNSIAVVENENIWINRKASDMNCFDSEGRLTKTIHSSTGEIPNDITVTEDGDILYTDWKSSSINVVKNGTANIEEKITLHGWIPVNLCVTFFNDLLVSMYKEDGSESKVVRYTDFVEKQTIQYGDNGQQLLSANNFIKYLAENRNRDICVADNGANAVVVVAQSGRLRFQYKGQPQISPNQQQFHPFGIATDSQSHILTSDSDNHCIHIIDADGYFMPPFEEGTACCFAVVCRSVHQQFPFIFFAKNAHIEMKFGIQVYHNNI</sequence>
<evidence type="ECO:0000256" key="2">
    <source>
        <dbReference type="PROSITE-ProRule" id="PRU00024"/>
    </source>
</evidence>